<keyword evidence="1" id="KW-0732">Signal</keyword>
<keyword evidence="3" id="KW-1185">Reference proteome</keyword>
<name>A0A3L7AU83_9MICO</name>
<dbReference type="Proteomes" id="UP000269438">
    <property type="component" value="Unassembled WGS sequence"/>
</dbReference>
<dbReference type="RefSeq" id="WP_121688195.1">
    <property type="nucleotide sequence ID" value="NZ_RCUY01000005.1"/>
</dbReference>
<accession>A0A3L7AU83</accession>
<dbReference type="AlphaFoldDB" id="A0A3L7AU83"/>
<protein>
    <recommendedName>
        <fullName evidence="4">LppX_LprAFG lipoprotein</fullName>
    </recommendedName>
</protein>
<dbReference type="EMBL" id="RCUY01000005">
    <property type="protein sequence ID" value="RLP83058.1"/>
    <property type="molecule type" value="Genomic_DNA"/>
</dbReference>
<dbReference type="OrthoDB" id="5072792at2"/>
<proteinExistence type="predicted"/>
<evidence type="ECO:0000313" key="2">
    <source>
        <dbReference type="EMBL" id="RLP83058.1"/>
    </source>
</evidence>
<evidence type="ECO:0000256" key="1">
    <source>
        <dbReference type="SAM" id="SignalP"/>
    </source>
</evidence>
<feature type="chain" id="PRO_5018188076" description="LppX_LprAFG lipoprotein" evidence="1">
    <location>
        <begin position="30"/>
        <end position="260"/>
    </location>
</feature>
<dbReference type="PROSITE" id="PS51257">
    <property type="entry name" value="PROKAR_LIPOPROTEIN"/>
    <property type="match status" value="1"/>
</dbReference>
<gene>
    <name evidence="2" type="ORF">D9V34_07400</name>
</gene>
<feature type="signal peptide" evidence="1">
    <location>
        <begin position="1"/>
        <end position="29"/>
    </location>
</feature>
<comment type="caution">
    <text evidence="2">The sequence shown here is derived from an EMBL/GenBank/DDBJ whole genome shotgun (WGS) entry which is preliminary data.</text>
</comment>
<evidence type="ECO:0008006" key="4">
    <source>
        <dbReference type="Google" id="ProtNLM"/>
    </source>
</evidence>
<evidence type="ECO:0000313" key="3">
    <source>
        <dbReference type="Proteomes" id="UP000269438"/>
    </source>
</evidence>
<reference evidence="2 3" key="1">
    <citation type="submission" date="2018-10" db="EMBL/GenBank/DDBJ databases">
        <authorList>
            <person name="Li J."/>
        </authorList>
    </citation>
    <scope>NUCLEOTIDE SEQUENCE [LARGE SCALE GENOMIC DNA]</scope>
    <source>
        <strain evidence="2 3">JCM 11654</strain>
    </source>
</reference>
<sequence length="260" mass="27188">MKTRQRILVAASTAACAALLLAGCSAEKAAEPAASAPPKVAEASASPTTSVRTFPTSCAGLNLSLGAQLEGGALGQCVSAALSSYGSGRMHLTADTFGEVEFTYDPSYSFSAHLEGPSGPISMRYVDGEMWVDSGTGPVKGDPNSDDPAEQLVAVTGELYRFYSDLQQTAELIAAQPAWTVDSARDQVTMPGGDTIESYKIVSDGAFSWNGMPVSEFILWFGDDWLPVGTQATVDFLGTSGTHTQHFYDLGAPITIAPLS</sequence>
<organism evidence="2 3">
    <name type="scientific">Mycetocola lacteus</name>
    <dbReference type="NCBI Taxonomy" id="76637"/>
    <lineage>
        <taxon>Bacteria</taxon>
        <taxon>Bacillati</taxon>
        <taxon>Actinomycetota</taxon>
        <taxon>Actinomycetes</taxon>
        <taxon>Micrococcales</taxon>
        <taxon>Microbacteriaceae</taxon>
        <taxon>Mycetocola</taxon>
    </lineage>
</organism>